<sequence>MAGLRRPLEGVKVVELATFIAGPCCARYLADLGAEVIKVESPKGDPLRFTAVNEGRPFGDAEDTSFTVENTGKKCVTLDTKSEAGRGALEKLIAEADIFITNIRPNGLKRSNLDYETLHAKYPKLVFGYVSGYGEKGPDKDLPGFDFTAYFARGGIMGTMYDVDSMPMSPIAGFGDHQVGMYLASGILAALYRARETGEGDQVTVSLFHTALWDIALFLQANQYGDSSTQFPISRKLTANPLNVAHKCGDGKWIQIAMPRYDFHYPLFMKVIEREDLIDDERFYPQKNLQSHLEEFYKILDAEIGKYTLEEMCKRMDEADLPYAVCQTWDQILNDPQAWGSDALTKVKFPNGNERTMVRTPVIFTDTDLPEYERGGFLGEDTESVLARLGYSKEQIQAMIEAGEATGCKRIG</sequence>
<dbReference type="PANTHER" id="PTHR48228">
    <property type="entry name" value="SUCCINYL-COA--D-CITRAMALATE COA-TRANSFERASE"/>
    <property type="match status" value="1"/>
</dbReference>
<reference evidence="2" key="1">
    <citation type="submission" date="2015-05" db="EMBL/GenBank/DDBJ databases">
        <authorList>
            <consortium name="Pathogen Informatics"/>
        </authorList>
    </citation>
    <scope>NUCLEOTIDE SEQUENCE [LARGE SCALE GENOMIC DNA]</scope>
    <source>
        <strain evidence="2">L1-83</strain>
    </source>
</reference>
<organism evidence="1 2">
    <name type="scientific">Roseburia inulinivorans</name>
    <dbReference type="NCBI Taxonomy" id="360807"/>
    <lineage>
        <taxon>Bacteria</taxon>
        <taxon>Bacillati</taxon>
        <taxon>Bacillota</taxon>
        <taxon>Clostridia</taxon>
        <taxon>Lachnospirales</taxon>
        <taxon>Lachnospiraceae</taxon>
        <taxon>Roseburia</taxon>
    </lineage>
</organism>
<name>A0A0M6X1C9_9FIRM</name>
<evidence type="ECO:0000313" key="2">
    <source>
        <dbReference type="Proteomes" id="UP000049828"/>
    </source>
</evidence>
<keyword evidence="2" id="KW-1185">Reference proteome</keyword>
<dbReference type="SUPFAM" id="SSF89796">
    <property type="entry name" value="CoA-transferase family III (CaiB/BaiF)"/>
    <property type="match status" value="1"/>
</dbReference>
<proteinExistence type="predicted"/>
<dbReference type="Gene3D" id="3.40.50.10540">
    <property type="entry name" value="Crotonobetainyl-coa:carnitine coa-transferase, domain 1"/>
    <property type="match status" value="1"/>
</dbReference>
<dbReference type="RefSeq" id="WP_055040375.1">
    <property type="nucleotide sequence ID" value="NZ_CVRS01000107.1"/>
</dbReference>
<protein>
    <submittedName>
        <fullName evidence="1">L-carnitine dehydratase/bile acid-inducible protein F</fullName>
    </submittedName>
</protein>
<dbReference type="InterPro" id="IPR050509">
    <property type="entry name" value="CoA-transferase_III"/>
</dbReference>
<evidence type="ECO:0000313" key="1">
    <source>
        <dbReference type="EMBL" id="CRL42767.1"/>
    </source>
</evidence>
<dbReference type="PANTHER" id="PTHR48228:SF2">
    <property type="entry name" value="E-CINNAMOYL-COA:R-PHENYLLACTATE COA TRANSFERASE LARGE SUBUNIT"/>
    <property type="match status" value="1"/>
</dbReference>
<dbReference type="InterPro" id="IPR003673">
    <property type="entry name" value="CoA-Trfase_fam_III"/>
</dbReference>
<accession>A0A0M6X1C9</accession>
<dbReference type="GO" id="GO:0003824">
    <property type="term" value="F:catalytic activity"/>
    <property type="evidence" value="ECO:0007669"/>
    <property type="project" value="InterPro"/>
</dbReference>
<dbReference type="InterPro" id="IPR044855">
    <property type="entry name" value="CoA-Trfase_III_dom3_sf"/>
</dbReference>
<dbReference type="EMBL" id="CVRS01000107">
    <property type="protein sequence ID" value="CRL42767.1"/>
    <property type="molecule type" value="Genomic_DNA"/>
</dbReference>
<dbReference type="Pfam" id="PF02515">
    <property type="entry name" value="CoA_transf_3"/>
    <property type="match status" value="1"/>
</dbReference>
<dbReference type="Proteomes" id="UP000049828">
    <property type="component" value="Unassembled WGS sequence"/>
</dbReference>
<gene>
    <name evidence="1" type="ORF">RIL183_32461</name>
</gene>
<dbReference type="AlphaFoldDB" id="A0A0M6X1C9"/>
<dbReference type="OrthoDB" id="9797653at2"/>
<dbReference type="Gene3D" id="3.30.1540.10">
    <property type="entry name" value="formyl-coa transferase, domain 3"/>
    <property type="match status" value="1"/>
</dbReference>
<dbReference type="InterPro" id="IPR023606">
    <property type="entry name" value="CoA-Trfase_III_dom_1_sf"/>
</dbReference>